<proteinExistence type="predicted"/>
<dbReference type="InParanoid" id="A0A1J7J0A8"/>
<feature type="region of interest" description="Disordered" evidence="1">
    <location>
        <begin position="62"/>
        <end position="81"/>
    </location>
</feature>
<feature type="chain" id="PRO_5013312489" evidence="2">
    <location>
        <begin position="20"/>
        <end position="175"/>
    </location>
</feature>
<evidence type="ECO:0000313" key="3">
    <source>
        <dbReference type="EMBL" id="OIW23304.1"/>
    </source>
</evidence>
<organism evidence="3 4">
    <name type="scientific">Coniochaeta ligniaria NRRL 30616</name>
    <dbReference type="NCBI Taxonomy" id="1408157"/>
    <lineage>
        <taxon>Eukaryota</taxon>
        <taxon>Fungi</taxon>
        <taxon>Dikarya</taxon>
        <taxon>Ascomycota</taxon>
        <taxon>Pezizomycotina</taxon>
        <taxon>Sordariomycetes</taxon>
        <taxon>Sordariomycetidae</taxon>
        <taxon>Coniochaetales</taxon>
        <taxon>Coniochaetaceae</taxon>
        <taxon>Coniochaeta</taxon>
    </lineage>
</organism>
<dbReference type="AlphaFoldDB" id="A0A1J7J0A8"/>
<feature type="compositionally biased region" description="Polar residues" evidence="1">
    <location>
        <begin position="99"/>
        <end position="111"/>
    </location>
</feature>
<feature type="compositionally biased region" description="Polar residues" evidence="1">
    <location>
        <begin position="133"/>
        <end position="144"/>
    </location>
</feature>
<keyword evidence="4" id="KW-1185">Reference proteome</keyword>
<dbReference type="Proteomes" id="UP000182658">
    <property type="component" value="Unassembled WGS sequence"/>
</dbReference>
<evidence type="ECO:0000256" key="1">
    <source>
        <dbReference type="SAM" id="MobiDB-lite"/>
    </source>
</evidence>
<evidence type="ECO:0000313" key="4">
    <source>
        <dbReference type="Proteomes" id="UP000182658"/>
    </source>
</evidence>
<sequence>MNTVAFFTLPFVFGTYTSAAISDDCPNLAADAQLQSPSALFTSLSAPVGYWFQKRFQNILDKDLPSPNTRDTRPAISSPPIRFAGDILPDLDLELDLTSVSTSSEPRQTAQGREDERIGYGEKGDDDKETCRSHFTIQEAQATKGSRVGKFLALTPQRRRRTKPTERKSSATRRC</sequence>
<evidence type="ECO:0000256" key="2">
    <source>
        <dbReference type="SAM" id="SignalP"/>
    </source>
</evidence>
<reference evidence="3 4" key="1">
    <citation type="submission" date="2016-10" db="EMBL/GenBank/DDBJ databases">
        <title>Draft genome sequence of Coniochaeta ligniaria NRRL30616, a lignocellulolytic fungus for bioabatement of inhibitors in plant biomass hydrolysates.</title>
        <authorList>
            <consortium name="DOE Joint Genome Institute"/>
            <person name="Jimenez D.J."/>
            <person name="Hector R.E."/>
            <person name="Riley R."/>
            <person name="Sun H."/>
            <person name="Grigoriev I.V."/>
            <person name="Van Elsas J.D."/>
            <person name="Nichols N.N."/>
        </authorList>
    </citation>
    <scope>NUCLEOTIDE SEQUENCE [LARGE SCALE GENOMIC DNA]</scope>
    <source>
        <strain evidence="3 4">NRRL 30616</strain>
    </source>
</reference>
<keyword evidence="2" id="KW-0732">Signal</keyword>
<feature type="signal peptide" evidence="2">
    <location>
        <begin position="1"/>
        <end position="19"/>
    </location>
</feature>
<accession>A0A1J7J0A8</accession>
<name>A0A1J7J0A8_9PEZI</name>
<feature type="region of interest" description="Disordered" evidence="1">
    <location>
        <begin position="99"/>
        <end position="175"/>
    </location>
</feature>
<protein>
    <submittedName>
        <fullName evidence="3">Uncharacterized protein</fullName>
    </submittedName>
</protein>
<gene>
    <name evidence="3" type="ORF">CONLIGDRAFT_686742</name>
</gene>
<dbReference type="EMBL" id="KV875107">
    <property type="protein sequence ID" value="OIW23304.1"/>
    <property type="molecule type" value="Genomic_DNA"/>
</dbReference>
<feature type="compositionally biased region" description="Basic and acidic residues" evidence="1">
    <location>
        <begin position="112"/>
        <end position="132"/>
    </location>
</feature>